<name>A0A845C0K0_9NEIS</name>
<keyword evidence="4" id="KW-1185">Reference proteome</keyword>
<evidence type="ECO:0000256" key="1">
    <source>
        <dbReference type="SAM" id="Coils"/>
    </source>
</evidence>
<evidence type="ECO:0000313" key="4">
    <source>
        <dbReference type="Proteomes" id="UP000467214"/>
    </source>
</evidence>
<organism evidence="3 4">
    <name type="scientific">Craterilacuibacter sinensis</name>
    <dbReference type="NCBI Taxonomy" id="2686017"/>
    <lineage>
        <taxon>Bacteria</taxon>
        <taxon>Pseudomonadati</taxon>
        <taxon>Pseudomonadota</taxon>
        <taxon>Betaproteobacteria</taxon>
        <taxon>Neisseriales</taxon>
        <taxon>Neisseriaceae</taxon>
        <taxon>Craterilacuibacter</taxon>
    </lineage>
</organism>
<proteinExistence type="predicted"/>
<feature type="compositionally biased region" description="Basic and acidic residues" evidence="2">
    <location>
        <begin position="82"/>
        <end position="97"/>
    </location>
</feature>
<protein>
    <recommendedName>
        <fullName evidence="5">Protein SlyX homolog</fullName>
    </recommendedName>
</protein>
<reference evidence="3 4" key="1">
    <citation type="submission" date="2019-12" db="EMBL/GenBank/DDBJ databases">
        <title>Neisseriaceae gen. nov. sp. Genome sequencing and assembly.</title>
        <authorList>
            <person name="Liu Z."/>
            <person name="Li A."/>
        </authorList>
    </citation>
    <scope>NUCLEOTIDE SEQUENCE [LARGE SCALE GENOMIC DNA]</scope>
    <source>
        <strain evidence="3 4">B2N2-7</strain>
    </source>
</reference>
<evidence type="ECO:0008006" key="5">
    <source>
        <dbReference type="Google" id="ProtNLM"/>
    </source>
</evidence>
<evidence type="ECO:0000256" key="2">
    <source>
        <dbReference type="SAM" id="MobiDB-lite"/>
    </source>
</evidence>
<dbReference type="Pfam" id="PF04102">
    <property type="entry name" value="SlyX"/>
    <property type="match status" value="1"/>
</dbReference>
<dbReference type="PANTHER" id="PTHR36508">
    <property type="entry name" value="PROTEIN SLYX"/>
    <property type="match status" value="1"/>
</dbReference>
<dbReference type="NCBIfam" id="NF003316">
    <property type="entry name" value="PRK04325.1"/>
    <property type="match status" value="1"/>
</dbReference>
<feature type="region of interest" description="Disordered" evidence="2">
    <location>
        <begin position="77"/>
        <end position="97"/>
    </location>
</feature>
<evidence type="ECO:0000313" key="3">
    <source>
        <dbReference type="EMBL" id="MXR38243.1"/>
    </source>
</evidence>
<accession>A0A845C0K0</accession>
<sequence>MRAEDWLELYSLFQRPFRVQQLQNWLNARDAEQRCGELEIRLAFLDDTVDALSSTLARQQHELDLLQEQLRLLYRQSARGSGENEERSLRDEIPPHY</sequence>
<comment type="caution">
    <text evidence="3">The sequence shown here is derived from an EMBL/GenBank/DDBJ whole genome shotgun (WGS) entry which is preliminary data.</text>
</comment>
<dbReference type="Gene3D" id="1.20.5.300">
    <property type="match status" value="1"/>
</dbReference>
<dbReference type="AlphaFoldDB" id="A0A845C0K0"/>
<dbReference type="Proteomes" id="UP000467214">
    <property type="component" value="Unassembled WGS sequence"/>
</dbReference>
<keyword evidence="1" id="KW-0175">Coiled coil</keyword>
<dbReference type="InterPro" id="IPR007236">
    <property type="entry name" value="SlyX"/>
</dbReference>
<dbReference type="PANTHER" id="PTHR36508:SF1">
    <property type="entry name" value="PROTEIN SLYX"/>
    <property type="match status" value="1"/>
</dbReference>
<feature type="coiled-coil region" evidence="1">
    <location>
        <begin position="28"/>
        <end position="76"/>
    </location>
</feature>
<gene>
    <name evidence="3" type="ORF">GQF02_14810</name>
</gene>
<dbReference type="EMBL" id="WSSB01000018">
    <property type="protein sequence ID" value="MXR38243.1"/>
    <property type="molecule type" value="Genomic_DNA"/>
</dbReference>